<feature type="active site" description="Nucleophile" evidence="4">
    <location>
        <position position="13"/>
    </location>
</feature>
<dbReference type="InterPro" id="IPR017867">
    <property type="entry name" value="Tyr_phospatase_low_mol_wt"/>
</dbReference>
<comment type="similarity">
    <text evidence="1">Belongs to the low molecular weight phosphotyrosine protein phosphatase family.</text>
</comment>
<dbReference type="InterPro" id="IPR023485">
    <property type="entry name" value="Ptyr_pPase"/>
</dbReference>
<dbReference type="PRINTS" id="PR00719">
    <property type="entry name" value="LMWPTPASE"/>
</dbReference>
<dbReference type="EC" id="3.1.3.48" evidence="6"/>
<feature type="active site" description="Proton donor" evidence="4">
    <location>
        <position position="132"/>
    </location>
</feature>
<dbReference type="HOGENOM" id="CLU_071415_2_2_10"/>
<evidence type="ECO:0000256" key="2">
    <source>
        <dbReference type="ARBA" id="ARBA00022801"/>
    </source>
</evidence>
<evidence type="ECO:0000313" key="7">
    <source>
        <dbReference type="Proteomes" id="UP000003160"/>
    </source>
</evidence>
<sequence length="163" mass="18464">MIKKGKVRILFICLGNICRSPAAQGVMQQMVDDRGLAHRFSIDSAGIGGWHTGNLPDVRMRRHGKMRGYDFSHRARQFDAATDFDEFDLIVTMDEQNHRDITRMAAGDDDRKKVVRMSDYLKAHPDATSVPDPYYGGEQDFELALDLIEDGCENLLKELVCTN</sequence>
<dbReference type="Proteomes" id="UP000003160">
    <property type="component" value="Unassembled WGS sequence"/>
</dbReference>
<dbReference type="Pfam" id="PF01451">
    <property type="entry name" value="LMWPc"/>
    <property type="match status" value="1"/>
</dbReference>
<dbReference type="InterPro" id="IPR036196">
    <property type="entry name" value="Ptyr_pPase_sf"/>
</dbReference>
<name>D1PUP5_9BACT</name>
<dbReference type="OrthoDB" id="9784339at2"/>
<feature type="active site" evidence="4">
    <location>
        <position position="19"/>
    </location>
</feature>
<keyword evidence="7" id="KW-1185">Reference proteome</keyword>
<dbReference type="PANTHER" id="PTHR47439:SF1">
    <property type="entry name" value="ACID PHOSPHATASE"/>
    <property type="match status" value="1"/>
</dbReference>
<dbReference type="GO" id="GO:0004725">
    <property type="term" value="F:protein tyrosine phosphatase activity"/>
    <property type="evidence" value="ECO:0007669"/>
    <property type="project" value="UniProtKB-EC"/>
</dbReference>
<dbReference type="eggNOG" id="COG0394">
    <property type="taxonomic scope" value="Bacteria"/>
</dbReference>
<protein>
    <submittedName>
        <fullName evidence="6">Low molecular weight phosphotyrosine protein phosphatase</fullName>
        <ecNumber evidence="6">3.1.3.48</ecNumber>
    </submittedName>
</protein>
<evidence type="ECO:0000259" key="5">
    <source>
        <dbReference type="SMART" id="SM00226"/>
    </source>
</evidence>
<proteinExistence type="inferred from homology"/>
<dbReference type="SMART" id="SM00226">
    <property type="entry name" value="LMWPc"/>
    <property type="match status" value="1"/>
</dbReference>
<accession>D1PUP5</accession>
<dbReference type="PANTHER" id="PTHR47439">
    <property type="entry name" value="LOW MOLECULAR WEIGHT PHOSPHOTYROSINE PROTEIN PHOSPHATASE-RELATED"/>
    <property type="match status" value="1"/>
</dbReference>
<evidence type="ECO:0000256" key="3">
    <source>
        <dbReference type="ARBA" id="ARBA00022912"/>
    </source>
</evidence>
<gene>
    <name evidence="6" type="primary">ptpA</name>
    <name evidence="6" type="ORF">HMPREF0645_0680</name>
</gene>
<organism evidence="6 7">
    <name type="scientific">Hallella bergensis DSM 17361</name>
    <dbReference type="NCBI Taxonomy" id="585502"/>
    <lineage>
        <taxon>Bacteria</taxon>
        <taxon>Pseudomonadati</taxon>
        <taxon>Bacteroidota</taxon>
        <taxon>Bacteroidia</taxon>
        <taxon>Bacteroidales</taxon>
        <taxon>Prevotellaceae</taxon>
        <taxon>Hallella</taxon>
    </lineage>
</organism>
<dbReference type="Gene3D" id="3.40.50.2300">
    <property type="match status" value="1"/>
</dbReference>
<dbReference type="AlphaFoldDB" id="D1PUP5"/>
<dbReference type="FunFam" id="3.40.50.2300:FF:000113">
    <property type="entry name" value="Low molecular weight protein-tyrosine-phosphatase"/>
    <property type="match status" value="1"/>
</dbReference>
<dbReference type="EMBL" id="ACKS01000031">
    <property type="protein sequence ID" value="EFA44884.1"/>
    <property type="molecule type" value="Genomic_DNA"/>
</dbReference>
<keyword evidence="3" id="KW-0904">Protein phosphatase</keyword>
<evidence type="ECO:0000256" key="1">
    <source>
        <dbReference type="ARBA" id="ARBA00011063"/>
    </source>
</evidence>
<evidence type="ECO:0000256" key="4">
    <source>
        <dbReference type="PIRSR" id="PIRSR617867-1"/>
    </source>
</evidence>
<comment type="caution">
    <text evidence="6">The sequence shown here is derived from an EMBL/GenBank/DDBJ whole genome shotgun (WGS) entry which is preliminary data.</text>
</comment>
<evidence type="ECO:0000313" key="6">
    <source>
        <dbReference type="EMBL" id="EFA44884.1"/>
    </source>
</evidence>
<keyword evidence="2 6" id="KW-0378">Hydrolase</keyword>
<dbReference type="SUPFAM" id="SSF52788">
    <property type="entry name" value="Phosphotyrosine protein phosphatases I"/>
    <property type="match status" value="1"/>
</dbReference>
<dbReference type="RefSeq" id="WP_007172794.1">
    <property type="nucleotide sequence ID" value="NZ_GG704780.1"/>
</dbReference>
<dbReference type="CDD" id="cd16343">
    <property type="entry name" value="LMWPTP"/>
    <property type="match status" value="1"/>
</dbReference>
<dbReference type="InterPro" id="IPR052995">
    <property type="entry name" value="LMW-PTP"/>
</dbReference>
<reference evidence="6 7" key="1">
    <citation type="submission" date="2009-10" db="EMBL/GenBank/DDBJ databases">
        <authorList>
            <person name="Qin X."/>
            <person name="Bachman B."/>
            <person name="Battles P."/>
            <person name="Bell A."/>
            <person name="Bess C."/>
            <person name="Bickham C."/>
            <person name="Chaboub L."/>
            <person name="Chen D."/>
            <person name="Coyle M."/>
            <person name="Deiros D.R."/>
            <person name="Dinh H."/>
            <person name="Forbes L."/>
            <person name="Fowler G."/>
            <person name="Francisco L."/>
            <person name="Fu Q."/>
            <person name="Gubbala S."/>
            <person name="Hale W."/>
            <person name="Han Y."/>
            <person name="Hemphill L."/>
            <person name="Highlander S.K."/>
            <person name="Hirani K."/>
            <person name="Hogues M."/>
            <person name="Jackson L."/>
            <person name="Jakkamsetti A."/>
            <person name="Javaid M."/>
            <person name="Jiang H."/>
            <person name="Korchina V."/>
            <person name="Kovar C."/>
            <person name="Lara F."/>
            <person name="Lee S."/>
            <person name="Mata R."/>
            <person name="Mathew T."/>
            <person name="Moen C."/>
            <person name="Morales K."/>
            <person name="Munidasa M."/>
            <person name="Nazareth L."/>
            <person name="Ngo R."/>
            <person name="Nguyen L."/>
            <person name="Okwuonu G."/>
            <person name="Ongeri F."/>
            <person name="Patil S."/>
            <person name="Petrosino J."/>
            <person name="Pham C."/>
            <person name="Pham P."/>
            <person name="Pu L.-L."/>
            <person name="Puazo M."/>
            <person name="Raj R."/>
            <person name="Reid J."/>
            <person name="Rouhana J."/>
            <person name="Saada N."/>
            <person name="Shang Y."/>
            <person name="Simmons D."/>
            <person name="Thornton R."/>
            <person name="Warren J."/>
            <person name="Weissenberger G."/>
            <person name="Zhang J."/>
            <person name="Zhang L."/>
            <person name="Zhou C."/>
            <person name="Zhu D."/>
            <person name="Muzny D."/>
            <person name="Worley K."/>
            <person name="Gibbs R."/>
        </authorList>
    </citation>
    <scope>NUCLEOTIDE SEQUENCE [LARGE SCALE GENOMIC DNA]</scope>
    <source>
        <strain evidence="6 7">DSM 17361</strain>
    </source>
</reference>
<feature type="domain" description="Phosphotyrosine protein phosphatase I" evidence="5">
    <location>
        <begin position="7"/>
        <end position="158"/>
    </location>
</feature>